<dbReference type="Pfam" id="PF25789">
    <property type="entry name" value="TPR_NAA35"/>
    <property type="match status" value="1"/>
</dbReference>
<dbReference type="InterPro" id="IPR057983">
    <property type="entry name" value="NAA35-like_N"/>
</dbReference>
<dbReference type="KEGG" id="aplc:110988734"/>
<keyword evidence="8" id="KW-1185">Reference proteome</keyword>
<protein>
    <recommendedName>
        <fullName evidence="4">Protein MAK10 homolog</fullName>
    </recommendedName>
</protein>
<feature type="domain" description="NAA35-like N-terminal" evidence="6">
    <location>
        <begin position="69"/>
        <end position="212"/>
    </location>
</feature>
<dbReference type="PANTHER" id="PTHR21373:SF0">
    <property type="entry name" value="N-ALPHA-ACETYLTRANSFERASE 35, NATC AUXILIARY SUBUNIT"/>
    <property type="match status" value="1"/>
</dbReference>
<dbReference type="OrthoDB" id="269405at2759"/>
<comment type="similarity">
    <text evidence="2">Belongs to the MAK10 family.</text>
</comment>
<dbReference type="RefSeq" id="XP_022108220.1">
    <property type="nucleotide sequence ID" value="XM_022252528.1"/>
</dbReference>
<evidence type="ECO:0000313" key="8">
    <source>
        <dbReference type="Proteomes" id="UP000694845"/>
    </source>
</evidence>
<gene>
    <name evidence="9 10" type="primary">LOC110988734</name>
</gene>
<dbReference type="GeneID" id="110988734"/>
<keyword evidence="3" id="KW-0963">Cytoplasm</keyword>
<evidence type="ECO:0000313" key="9">
    <source>
        <dbReference type="RefSeq" id="XP_022108219.1"/>
    </source>
</evidence>
<feature type="region of interest" description="Disordered" evidence="5">
    <location>
        <begin position="1"/>
        <end position="25"/>
    </location>
</feature>
<evidence type="ECO:0000259" key="6">
    <source>
        <dbReference type="Pfam" id="PF04112"/>
    </source>
</evidence>
<name>A0A8B7ZS38_ACAPL</name>
<evidence type="ECO:0000256" key="4">
    <source>
        <dbReference type="ARBA" id="ARBA00030494"/>
    </source>
</evidence>
<evidence type="ECO:0000256" key="3">
    <source>
        <dbReference type="ARBA" id="ARBA00022490"/>
    </source>
</evidence>
<feature type="domain" description="NAA35-like TPR repeats" evidence="7">
    <location>
        <begin position="369"/>
        <end position="755"/>
    </location>
</feature>
<organism evidence="8 9">
    <name type="scientific">Acanthaster planci</name>
    <name type="common">Crown-of-thorns starfish</name>
    <dbReference type="NCBI Taxonomy" id="133434"/>
    <lineage>
        <taxon>Eukaryota</taxon>
        <taxon>Metazoa</taxon>
        <taxon>Echinodermata</taxon>
        <taxon>Eleutherozoa</taxon>
        <taxon>Asterozoa</taxon>
        <taxon>Asteroidea</taxon>
        <taxon>Valvatacea</taxon>
        <taxon>Valvatida</taxon>
        <taxon>Acanthasteridae</taxon>
        <taxon>Acanthaster</taxon>
    </lineage>
</organism>
<dbReference type="InterPro" id="IPR057982">
    <property type="entry name" value="TPR_NAA35"/>
</dbReference>
<dbReference type="Pfam" id="PF04112">
    <property type="entry name" value="Mak10"/>
    <property type="match status" value="1"/>
</dbReference>
<accession>A0A8B7ZS38</accession>
<sequence length="758" mass="86889">MSEMADDGQSVTNSEPGAGANMFAQPSRECYDFDDRPNITQMREAQGIKYNWLDITEEFTEAASELKLGELLHDANFGLFEAMSAIEMMDPKMDAGMMCNQTGRQVMGLEQSIKERDLKIKDLSPDEVIGIIDNTLACIATWLEGHSLAQTVFTNLYTHNPDLIEDRCIRAFTLAVLKIVDIVKDKVVRASVFEEEDFQSMTYGFKLAHNVTDLRVVGMLREVEEEFNRKIKSTRSRQGEERDAATELQHEQCLAIQCRIKFCRMFYTALLATNKKEVKQGVEEARKLLVQAADLLPLIHKSIHLGIQPETTQSTADKKDRVTDFPLIMGFEPLVNQRLLPPTFPRYSKIIDRPAAVTYFEGLVGRLRTVCEVTNLNSFHAIMDFIGEFSKQCPCVLSRSVLHLLFLPFNNKKVFGVELVQDSLRDCIRSFVHPLALLPKSPIYNNPQVKEMVDSLLLHAVRPMCTIVQIQGHNRARQRDKLGQVLEELANLQDEAEKVDAGILSFMTKSDPKWPHQACFGSWVMYHTLRTMIRYVLSGFELELYATHEYHYIYWYLADFLYAWFISTVTRADSMLQDNEAAFAEPAAKGRSNKKKNKRRKVRPFERELTIAQAYQLLCSAYYKAVVGFTMDNKLRRPNCMFDNEKVRFEHRFAAFSAVLTPPLVQYETFCEMTDVRKMDASRTPLDMYFTAYKFFMQASTVLEKIPNLTSELNAIVRVAKTNVVVIKLLMGGHKRDSKVPPEFDFSTHNIFPIIKLK</sequence>
<dbReference type="AlphaFoldDB" id="A0A8B7ZS38"/>
<dbReference type="InterPro" id="IPR007244">
    <property type="entry name" value="Naa35_N"/>
</dbReference>
<comment type="subcellular location">
    <subcellularLocation>
        <location evidence="1">Cytoplasm</location>
    </subcellularLocation>
</comment>
<dbReference type="PANTHER" id="PTHR21373">
    <property type="entry name" value="GLUCOSE REPRESSIBLE PROTEIN MAK10"/>
    <property type="match status" value="1"/>
</dbReference>
<evidence type="ECO:0000256" key="2">
    <source>
        <dbReference type="ARBA" id="ARBA00006289"/>
    </source>
</evidence>
<proteinExistence type="inferred from homology"/>
<evidence type="ECO:0000259" key="7">
    <source>
        <dbReference type="Pfam" id="PF25789"/>
    </source>
</evidence>
<evidence type="ECO:0000256" key="1">
    <source>
        <dbReference type="ARBA" id="ARBA00004496"/>
    </source>
</evidence>
<dbReference type="GO" id="GO:0031417">
    <property type="term" value="C:NatC complex"/>
    <property type="evidence" value="ECO:0007669"/>
    <property type="project" value="InterPro"/>
</dbReference>
<dbReference type="OMA" id="YSAHEYG"/>
<reference evidence="9 10" key="1">
    <citation type="submission" date="2025-04" db="UniProtKB">
        <authorList>
            <consortium name="RefSeq"/>
        </authorList>
    </citation>
    <scope>IDENTIFICATION</scope>
</reference>
<dbReference type="RefSeq" id="XP_022108219.1">
    <property type="nucleotide sequence ID" value="XM_022252527.1"/>
</dbReference>
<evidence type="ECO:0000313" key="10">
    <source>
        <dbReference type="RefSeq" id="XP_022108220.1"/>
    </source>
</evidence>
<evidence type="ECO:0000256" key="5">
    <source>
        <dbReference type="SAM" id="MobiDB-lite"/>
    </source>
</evidence>
<dbReference type="CTD" id="60560"/>
<dbReference type="Proteomes" id="UP000694845">
    <property type="component" value="Unplaced"/>
</dbReference>